<sequence length="130" mass="14428">MDAHLLVKIVHMSSASLLILAIVIGVYALFVGTQGDQPNPKTRKFFVGLQHFSYLLIILTGITLLFMNHFEVKPWFYAKVVLFLVVISSLLKAFKKDTNILLTQRRAGMVIGIVALAALLSLVMIKPVFG</sequence>
<protein>
    <submittedName>
        <fullName evidence="2">SirB2 family protein</fullName>
    </submittedName>
</protein>
<organism evidence="2 3">
    <name type="scientific">Acinetobacter shaoyimingii</name>
    <dbReference type="NCBI Taxonomy" id="2715164"/>
    <lineage>
        <taxon>Bacteria</taxon>
        <taxon>Pseudomonadati</taxon>
        <taxon>Pseudomonadota</taxon>
        <taxon>Gammaproteobacteria</taxon>
        <taxon>Moraxellales</taxon>
        <taxon>Moraxellaceae</taxon>
        <taxon>Acinetobacter</taxon>
    </lineage>
</organism>
<proteinExistence type="predicted"/>
<keyword evidence="1" id="KW-1133">Transmembrane helix</keyword>
<dbReference type="AlphaFoldDB" id="A0A6G8RRR9"/>
<reference evidence="2 3" key="1">
    <citation type="submission" date="2020-03" db="EMBL/GenBank/DDBJ databases">
        <authorList>
            <person name="Zhu W."/>
        </authorList>
    </citation>
    <scope>NUCLEOTIDE SEQUENCE [LARGE SCALE GENOMIC DNA]</scope>
    <source>
        <strain evidence="2 3">323-1</strain>
    </source>
</reference>
<evidence type="ECO:0000313" key="2">
    <source>
        <dbReference type="EMBL" id="QIO04567.1"/>
    </source>
</evidence>
<dbReference type="Proteomes" id="UP000502297">
    <property type="component" value="Chromosome"/>
</dbReference>
<keyword evidence="3" id="KW-1185">Reference proteome</keyword>
<feature type="transmembrane region" description="Helical" evidence="1">
    <location>
        <begin position="52"/>
        <end position="70"/>
    </location>
</feature>
<evidence type="ECO:0000256" key="1">
    <source>
        <dbReference type="SAM" id="Phobius"/>
    </source>
</evidence>
<feature type="transmembrane region" description="Helical" evidence="1">
    <location>
        <begin position="76"/>
        <end position="94"/>
    </location>
</feature>
<feature type="transmembrane region" description="Helical" evidence="1">
    <location>
        <begin position="106"/>
        <end position="125"/>
    </location>
</feature>
<name>A0A6G8RRR9_9GAMM</name>
<dbReference type="KEGG" id="asha:G8E00_00635"/>
<keyword evidence="1" id="KW-0812">Transmembrane</keyword>
<gene>
    <name evidence="2" type="ORF">G8E00_00635</name>
</gene>
<feature type="transmembrane region" description="Helical" evidence="1">
    <location>
        <begin position="12"/>
        <end position="31"/>
    </location>
</feature>
<dbReference type="EMBL" id="CP049801">
    <property type="protein sequence ID" value="QIO04567.1"/>
    <property type="molecule type" value="Genomic_DNA"/>
</dbReference>
<dbReference type="RefSeq" id="WP_166221314.1">
    <property type="nucleotide sequence ID" value="NZ_CP049801.1"/>
</dbReference>
<accession>A0A6G8RRR9</accession>
<keyword evidence="1" id="KW-0472">Membrane</keyword>
<evidence type="ECO:0000313" key="3">
    <source>
        <dbReference type="Proteomes" id="UP000502297"/>
    </source>
</evidence>